<dbReference type="AlphaFoldDB" id="A0AAQ3USJ6"/>
<accession>A0AAQ3USJ6</accession>
<gene>
    <name evidence="2" type="ORF">U9M48_041381</name>
</gene>
<evidence type="ECO:0000313" key="3">
    <source>
        <dbReference type="Proteomes" id="UP001341281"/>
    </source>
</evidence>
<dbReference type="PANTHER" id="PTHR35491">
    <property type="entry name" value="OS12G0638500-LIKE PROTEIN"/>
    <property type="match status" value="1"/>
</dbReference>
<dbReference type="EMBL" id="CP144754">
    <property type="protein sequence ID" value="WVZ95647.1"/>
    <property type="molecule type" value="Genomic_DNA"/>
</dbReference>
<dbReference type="PANTHER" id="PTHR35491:SF9">
    <property type="entry name" value="RRM DOMAIN-CONTAINING PROTEIN"/>
    <property type="match status" value="1"/>
</dbReference>
<sequence length="395" mass="41971">MEMTTEGSGGTPLTQPPEDDEAAAAAAAALALTKRARKRSRYLSPPYTDTDVQEEEEAPPDVSAAEVLSALRAAALWQVQGQGAADAAPLRFLALYMRRRRTIDDNHPPADPNATSSAAAGVMLSLNAGPAIMPTAGDGSALLAKKKEEEKNPQPPVIAAAVKQLNGPMEESAAVLEQDAHGNIWASHQSPGFAANPVALPKKTTKKKKYRKRMKTIPDGQHYYFRNPVALVLDFAEGTPLPSKDDLVSTFRRFGFVIDSETAVAHDNRSARVAFAARAQAEAAYNCAETLGTFGPPFAAPSLQDLPPITLSTPAAPVPKLPLMDVRNNLEKMILSLTCSSSSSFEATEGAANNSLPGPEPRLASANLAAEMQRLLAKVNKKLQSSSATAPHSRY</sequence>
<feature type="region of interest" description="Disordered" evidence="1">
    <location>
        <begin position="1"/>
        <end position="26"/>
    </location>
</feature>
<evidence type="ECO:0000256" key="1">
    <source>
        <dbReference type="SAM" id="MobiDB-lite"/>
    </source>
</evidence>
<dbReference type="Proteomes" id="UP001341281">
    <property type="component" value="Chromosome 10"/>
</dbReference>
<proteinExistence type="predicted"/>
<name>A0AAQ3USJ6_PASNO</name>
<evidence type="ECO:0000313" key="2">
    <source>
        <dbReference type="EMBL" id="WVZ95647.1"/>
    </source>
</evidence>
<feature type="region of interest" description="Disordered" evidence="1">
    <location>
        <begin position="39"/>
        <end position="61"/>
    </location>
</feature>
<reference evidence="2 3" key="1">
    <citation type="submission" date="2024-02" db="EMBL/GenBank/DDBJ databases">
        <title>High-quality chromosome-scale genome assembly of Pensacola bahiagrass (Paspalum notatum Flugge var. saurae).</title>
        <authorList>
            <person name="Vega J.M."/>
            <person name="Podio M."/>
            <person name="Orjuela J."/>
            <person name="Siena L.A."/>
            <person name="Pessino S.C."/>
            <person name="Combes M.C."/>
            <person name="Mariac C."/>
            <person name="Albertini E."/>
            <person name="Pupilli F."/>
            <person name="Ortiz J.P.A."/>
            <person name="Leblanc O."/>
        </authorList>
    </citation>
    <scope>NUCLEOTIDE SEQUENCE [LARGE SCALE GENOMIC DNA]</scope>
    <source>
        <strain evidence="2">R1</strain>
        <tissue evidence="2">Leaf</tissue>
    </source>
</reference>
<protein>
    <submittedName>
        <fullName evidence="2">Uncharacterized protein</fullName>
    </submittedName>
</protein>
<organism evidence="2 3">
    <name type="scientific">Paspalum notatum var. saurae</name>
    <dbReference type="NCBI Taxonomy" id="547442"/>
    <lineage>
        <taxon>Eukaryota</taxon>
        <taxon>Viridiplantae</taxon>
        <taxon>Streptophyta</taxon>
        <taxon>Embryophyta</taxon>
        <taxon>Tracheophyta</taxon>
        <taxon>Spermatophyta</taxon>
        <taxon>Magnoliopsida</taxon>
        <taxon>Liliopsida</taxon>
        <taxon>Poales</taxon>
        <taxon>Poaceae</taxon>
        <taxon>PACMAD clade</taxon>
        <taxon>Panicoideae</taxon>
        <taxon>Andropogonodae</taxon>
        <taxon>Paspaleae</taxon>
        <taxon>Paspalinae</taxon>
        <taxon>Paspalum</taxon>
    </lineage>
</organism>
<keyword evidence="3" id="KW-1185">Reference proteome</keyword>